<gene>
    <name evidence="2" type="ORF">GV64_07570</name>
</gene>
<evidence type="ECO:0000313" key="2">
    <source>
        <dbReference type="EMBL" id="KEI70617.1"/>
    </source>
</evidence>
<organism evidence="2 3">
    <name type="scientific">Endozoicomonas elysicola</name>
    <dbReference type="NCBI Taxonomy" id="305900"/>
    <lineage>
        <taxon>Bacteria</taxon>
        <taxon>Pseudomonadati</taxon>
        <taxon>Pseudomonadota</taxon>
        <taxon>Gammaproteobacteria</taxon>
        <taxon>Oceanospirillales</taxon>
        <taxon>Endozoicomonadaceae</taxon>
        <taxon>Endozoicomonas</taxon>
    </lineage>
</organism>
<evidence type="ECO:0000313" key="3">
    <source>
        <dbReference type="Proteomes" id="UP000027997"/>
    </source>
</evidence>
<dbReference type="Proteomes" id="UP000027997">
    <property type="component" value="Unassembled WGS sequence"/>
</dbReference>
<accession>A0A081K8Z1</accession>
<dbReference type="AlphaFoldDB" id="A0A081K8Z1"/>
<evidence type="ECO:0000256" key="1">
    <source>
        <dbReference type="SAM" id="Phobius"/>
    </source>
</evidence>
<keyword evidence="1" id="KW-0812">Transmembrane</keyword>
<protein>
    <submittedName>
        <fullName evidence="2">Uncharacterized protein</fullName>
    </submittedName>
</protein>
<name>A0A081K8Z1_9GAMM</name>
<proteinExistence type="predicted"/>
<keyword evidence="3" id="KW-1185">Reference proteome</keyword>
<feature type="transmembrane region" description="Helical" evidence="1">
    <location>
        <begin position="7"/>
        <end position="28"/>
    </location>
</feature>
<dbReference type="EMBL" id="JOJP01000001">
    <property type="protein sequence ID" value="KEI70617.1"/>
    <property type="molecule type" value="Genomic_DNA"/>
</dbReference>
<keyword evidence="1" id="KW-0472">Membrane</keyword>
<comment type="caution">
    <text evidence="2">The sequence shown here is derived from an EMBL/GenBank/DDBJ whole genome shotgun (WGS) entry which is preliminary data.</text>
</comment>
<feature type="transmembrane region" description="Helical" evidence="1">
    <location>
        <begin position="48"/>
        <end position="70"/>
    </location>
</feature>
<dbReference type="STRING" id="305900.GV64_07570"/>
<keyword evidence="1" id="KW-1133">Transmembrane helix</keyword>
<sequence length="74" mass="8516">MVLSGMFLVIMLLHLMVAMLIVFVSLFMGLMRVFMPLWVATVLGVRMAFFMLTIFQMITVVFIFNLRVILGRAL</sequence>
<reference evidence="2 3" key="1">
    <citation type="submission" date="2014-06" db="EMBL/GenBank/DDBJ databases">
        <title>Whole Genome Sequences of Three Symbiotic Endozoicomonas Bacteria.</title>
        <authorList>
            <person name="Neave M.J."/>
            <person name="Apprill A."/>
            <person name="Voolstra C.R."/>
        </authorList>
    </citation>
    <scope>NUCLEOTIDE SEQUENCE [LARGE SCALE GENOMIC DNA]</scope>
    <source>
        <strain evidence="2 3">DSM 22380</strain>
    </source>
</reference>